<keyword evidence="2" id="KW-0732">Signal</keyword>
<sequence length="327" mass="34900">MNRRVVLGLAALCMGAGVFSASAPAQAAAYPDKPVTIYIGFSAGGPTDMVGRLLAEKLGQKFGQSFIVENRAGASGAVAANLVRKRAPDGYTLMLGSSSTLSIIPYIQKGIEYDAIRDFTPIALVASYPYYLVVPADSKFKNFSDLIAYGREKDSRLSFASAGTGAVNHLAAEWLKSETHINAMHVPYKGDSAAVTDLIAGRVDFALLAGVVALPQVRAGKLRILASASSSPDKGVQGVMVIGQKEIPGYAAEPWNGLMGPAGMPKEIVATLNTAVNQIMSDPEVKAKLLKLDEYPYSSTPEQFKQYIQDQSSRWEGIIKKSHIVIE</sequence>
<comment type="similarity">
    <text evidence="1">Belongs to the UPF0065 (bug) family.</text>
</comment>
<dbReference type="Proteomes" id="UP001595848">
    <property type="component" value="Unassembled WGS sequence"/>
</dbReference>
<organism evidence="3 4">
    <name type="scientific">Candidimonas humi</name>
    <dbReference type="NCBI Taxonomy" id="683355"/>
    <lineage>
        <taxon>Bacteria</taxon>
        <taxon>Pseudomonadati</taxon>
        <taxon>Pseudomonadota</taxon>
        <taxon>Betaproteobacteria</taxon>
        <taxon>Burkholderiales</taxon>
        <taxon>Alcaligenaceae</taxon>
        <taxon>Candidimonas</taxon>
    </lineage>
</organism>
<protein>
    <submittedName>
        <fullName evidence="3">Bug family tripartite tricarboxylate transporter substrate binding protein</fullName>
    </submittedName>
</protein>
<gene>
    <name evidence="3" type="ORF">ACFOY1_19660</name>
</gene>
<feature type="chain" id="PRO_5045731026" evidence="2">
    <location>
        <begin position="28"/>
        <end position="327"/>
    </location>
</feature>
<accession>A0ABV8P4V1</accession>
<keyword evidence="4" id="KW-1185">Reference proteome</keyword>
<dbReference type="CDD" id="cd07012">
    <property type="entry name" value="PBP2_Bug_TTT"/>
    <property type="match status" value="1"/>
</dbReference>
<dbReference type="InterPro" id="IPR005064">
    <property type="entry name" value="BUG"/>
</dbReference>
<dbReference type="PANTHER" id="PTHR42928">
    <property type="entry name" value="TRICARBOXYLATE-BINDING PROTEIN"/>
    <property type="match status" value="1"/>
</dbReference>
<dbReference type="RefSeq" id="WP_217963003.1">
    <property type="nucleotide sequence ID" value="NZ_JAHTBN010000001.1"/>
</dbReference>
<proteinExistence type="inferred from homology"/>
<dbReference type="PANTHER" id="PTHR42928:SF5">
    <property type="entry name" value="BLR1237 PROTEIN"/>
    <property type="match status" value="1"/>
</dbReference>
<dbReference type="Pfam" id="PF03401">
    <property type="entry name" value="TctC"/>
    <property type="match status" value="1"/>
</dbReference>
<feature type="signal peptide" evidence="2">
    <location>
        <begin position="1"/>
        <end position="27"/>
    </location>
</feature>
<evidence type="ECO:0000256" key="1">
    <source>
        <dbReference type="ARBA" id="ARBA00006987"/>
    </source>
</evidence>
<reference evidence="4" key="1">
    <citation type="journal article" date="2019" name="Int. J. Syst. Evol. Microbiol.">
        <title>The Global Catalogue of Microorganisms (GCM) 10K type strain sequencing project: providing services to taxonomists for standard genome sequencing and annotation.</title>
        <authorList>
            <consortium name="The Broad Institute Genomics Platform"/>
            <consortium name="The Broad Institute Genome Sequencing Center for Infectious Disease"/>
            <person name="Wu L."/>
            <person name="Ma J."/>
        </authorList>
    </citation>
    <scope>NUCLEOTIDE SEQUENCE [LARGE SCALE GENOMIC DNA]</scope>
    <source>
        <strain evidence="4">LMG 24813</strain>
    </source>
</reference>
<evidence type="ECO:0000313" key="3">
    <source>
        <dbReference type="EMBL" id="MFC4203173.1"/>
    </source>
</evidence>
<comment type="caution">
    <text evidence="3">The sequence shown here is derived from an EMBL/GenBank/DDBJ whole genome shotgun (WGS) entry which is preliminary data.</text>
</comment>
<evidence type="ECO:0000256" key="2">
    <source>
        <dbReference type="SAM" id="SignalP"/>
    </source>
</evidence>
<dbReference type="PIRSF" id="PIRSF017082">
    <property type="entry name" value="YflP"/>
    <property type="match status" value="1"/>
</dbReference>
<evidence type="ECO:0000313" key="4">
    <source>
        <dbReference type="Proteomes" id="UP001595848"/>
    </source>
</evidence>
<name>A0ABV8P4V1_9BURK</name>
<dbReference type="EMBL" id="JBHSBV010000009">
    <property type="protein sequence ID" value="MFC4203173.1"/>
    <property type="molecule type" value="Genomic_DNA"/>
</dbReference>